<sequence length="142" mass="15602">MQNPAILRSGLNLELYTPPLIDNLYHFVSKCLSIFLSKRVQVIGVHLESLFLIFLCDIGQKSSSGDITCMITPSSTLQSSCFCDAFSDSVQPQHASADLCWLAGNSKAHSTQDGARSGPVSRLHTRDFHGYLQTSVFSLVYT</sequence>
<dbReference type="Proteomes" id="UP000326877">
    <property type="component" value="Unassembled WGS sequence"/>
</dbReference>
<protein>
    <submittedName>
        <fullName evidence="1">Uncharacterized protein</fullName>
    </submittedName>
</protein>
<reference evidence="1" key="1">
    <citation type="submission" date="2019-04" db="EMBL/GenBank/DDBJ databases">
        <title>Friends and foes A comparative genomics studyof 23 Aspergillus species from section Flavi.</title>
        <authorList>
            <consortium name="DOE Joint Genome Institute"/>
            <person name="Kjaerbolling I."/>
            <person name="Vesth T."/>
            <person name="Frisvad J.C."/>
            <person name="Nybo J.L."/>
            <person name="Theobald S."/>
            <person name="Kildgaard S."/>
            <person name="Isbrandt T."/>
            <person name="Kuo A."/>
            <person name="Sato A."/>
            <person name="Lyhne E.K."/>
            <person name="Kogle M.E."/>
            <person name="Wiebenga A."/>
            <person name="Kun R.S."/>
            <person name="Lubbers R.J."/>
            <person name="Makela M.R."/>
            <person name="Barry K."/>
            <person name="Chovatia M."/>
            <person name="Clum A."/>
            <person name="Daum C."/>
            <person name="Haridas S."/>
            <person name="He G."/>
            <person name="LaButti K."/>
            <person name="Lipzen A."/>
            <person name="Mondo S."/>
            <person name="Riley R."/>
            <person name="Salamov A."/>
            <person name="Simmons B.A."/>
            <person name="Magnuson J.K."/>
            <person name="Henrissat B."/>
            <person name="Mortensen U.H."/>
            <person name="Larsen T.O."/>
            <person name="Devries R.P."/>
            <person name="Grigoriev I.V."/>
            <person name="Machida M."/>
            <person name="Baker S.E."/>
            <person name="Andersen M.R."/>
        </authorList>
    </citation>
    <scope>NUCLEOTIDE SEQUENCE [LARGE SCALE GENOMIC DNA]</scope>
    <source>
        <strain evidence="1">IBT 14317</strain>
    </source>
</reference>
<evidence type="ECO:0000313" key="1">
    <source>
        <dbReference type="EMBL" id="KAE8396210.1"/>
    </source>
</evidence>
<organism evidence="1">
    <name type="scientific">Petromyces alliaceus</name>
    <name type="common">Aspergillus alliaceus</name>
    <dbReference type="NCBI Taxonomy" id="209559"/>
    <lineage>
        <taxon>Eukaryota</taxon>
        <taxon>Fungi</taxon>
        <taxon>Dikarya</taxon>
        <taxon>Ascomycota</taxon>
        <taxon>Pezizomycotina</taxon>
        <taxon>Eurotiomycetes</taxon>
        <taxon>Eurotiomycetidae</taxon>
        <taxon>Eurotiales</taxon>
        <taxon>Aspergillaceae</taxon>
        <taxon>Aspergillus</taxon>
        <taxon>Aspergillus subgen. Circumdati</taxon>
    </lineage>
</organism>
<proteinExistence type="predicted"/>
<dbReference type="EMBL" id="ML735215">
    <property type="protein sequence ID" value="KAE8396210.1"/>
    <property type="molecule type" value="Genomic_DNA"/>
</dbReference>
<accession>A0A5N7CPL3</accession>
<name>A0A5N7CPL3_PETAA</name>
<dbReference type="AlphaFoldDB" id="A0A5N7CPL3"/>
<gene>
    <name evidence="1" type="ORF">BDV23DRAFT_45990</name>
</gene>